<dbReference type="InterPro" id="IPR037914">
    <property type="entry name" value="SpoVT-AbrB_sf"/>
</dbReference>
<protein>
    <submittedName>
        <fullName evidence="3">Type II toxin-antitoxin system PrlF family antitoxin</fullName>
    </submittedName>
</protein>
<accession>A0ABV7UY85</accession>
<dbReference type="InterPro" id="IPR031848">
    <property type="entry name" value="PrlF_antitoxin"/>
</dbReference>
<dbReference type="SMART" id="SM00966">
    <property type="entry name" value="SpoVT_AbrB"/>
    <property type="match status" value="1"/>
</dbReference>
<dbReference type="Gene3D" id="2.10.260.10">
    <property type="match status" value="1"/>
</dbReference>
<dbReference type="Proteomes" id="UP001595683">
    <property type="component" value="Unassembled WGS sequence"/>
</dbReference>
<evidence type="ECO:0000259" key="2">
    <source>
        <dbReference type="PROSITE" id="PS51740"/>
    </source>
</evidence>
<dbReference type="EMBL" id="JBHRYE010000003">
    <property type="protein sequence ID" value="MFC3670100.1"/>
    <property type="molecule type" value="Genomic_DNA"/>
</dbReference>
<organism evidence="3 4">
    <name type="scientific">Novosphingobium pokkalii</name>
    <dbReference type="NCBI Taxonomy" id="1770194"/>
    <lineage>
        <taxon>Bacteria</taxon>
        <taxon>Pseudomonadati</taxon>
        <taxon>Pseudomonadota</taxon>
        <taxon>Alphaproteobacteria</taxon>
        <taxon>Sphingomonadales</taxon>
        <taxon>Sphingomonadaceae</taxon>
        <taxon>Novosphingobium</taxon>
    </lineage>
</organism>
<proteinExistence type="predicted"/>
<evidence type="ECO:0000256" key="1">
    <source>
        <dbReference type="PROSITE-ProRule" id="PRU01076"/>
    </source>
</evidence>
<sequence>MGTLLKEDCRITSKGQTTVPKAVRQALGVDYGGRITFYVDDARRVYVEKAAEEASDPVIYGFLQFLARDMASNPGTSIVPLPVSLRDRMAALVEGVDVSLDAEIDGDVAL</sequence>
<dbReference type="PROSITE" id="PS51740">
    <property type="entry name" value="SPOVT_ABRB"/>
    <property type="match status" value="1"/>
</dbReference>
<dbReference type="SUPFAM" id="SSF89447">
    <property type="entry name" value="AbrB/MazE/MraZ-like"/>
    <property type="match status" value="1"/>
</dbReference>
<gene>
    <name evidence="3" type="ORF">ACFOOT_01550</name>
</gene>
<reference evidence="4" key="1">
    <citation type="journal article" date="2019" name="Int. J. Syst. Evol. Microbiol.">
        <title>The Global Catalogue of Microorganisms (GCM) 10K type strain sequencing project: providing services to taxonomists for standard genome sequencing and annotation.</title>
        <authorList>
            <consortium name="The Broad Institute Genomics Platform"/>
            <consortium name="The Broad Institute Genome Sequencing Center for Infectious Disease"/>
            <person name="Wu L."/>
            <person name="Ma J."/>
        </authorList>
    </citation>
    <scope>NUCLEOTIDE SEQUENCE [LARGE SCALE GENOMIC DNA]</scope>
    <source>
        <strain evidence="4">KCTC 42224</strain>
    </source>
</reference>
<evidence type="ECO:0000313" key="3">
    <source>
        <dbReference type="EMBL" id="MFC3670100.1"/>
    </source>
</evidence>
<keyword evidence="4" id="KW-1185">Reference proteome</keyword>
<name>A0ABV7UY85_9SPHN</name>
<dbReference type="RefSeq" id="WP_191324955.1">
    <property type="nucleotide sequence ID" value="NZ_BMZP01000013.1"/>
</dbReference>
<keyword evidence="1" id="KW-0238">DNA-binding</keyword>
<dbReference type="InterPro" id="IPR007159">
    <property type="entry name" value="SpoVT-AbrB_dom"/>
</dbReference>
<comment type="caution">
    <text evidence="3">The sequence shown here is derived from an EMBL/GenBank/DDBJ whole genome shotgun (WGS) entry which is preliminary data.</text>
</comment>
<dbReference type="Pfam" id="PF15937">
    <property type="entry name" value="PrlF_antitoxin"/>
    <property type="match status" value="1"/>
</dbReference>
<feature type="domain" description="SpoVT-AbrB" evidence="2">
    <location>
        <begin position="6"/>
        <end position="52"/>
    </location>
</feature>
<evidence type="ECO:0000313" key="4">
    <source>
        <dbReference type="Proteomes" id="UP001595683"/>
    </source>
</evidence>